<accession>A0A7K3LRS4</accession>
<proteinExistence type="inferred from homology"/>
<dbReference type="NCBIfam" id="NF005108">
    <property type="entry name" value="PRK06545.1-6"/>
    <property type="match status" value="1"/>
</dbReference>
<reference evidence="4 5" key="1">
    <citation type="submission" date="2020-01" db="EMBL/GenBank/DDBJ databases">
        <title>Investigation of new actinobacteria for the biodesulphurisation of diesel fuel.</title>
        <authorList>
            <person name="Athi Narayanan S.M."/>
        </authorList>
    </citation>
    <scope>NUCLEOTIDE SEQUENCE [LARGE SCALE GENOMIC DNA]</scope>
    <source>
        <strain evidence="4 5">213E</strain>
    </source>
</reference>
<dbReference type="Pfam" id="PF20463">
    <property type="entry name" value="PDH_C"/>
    <property type="match status" value="1"/>
</dbReference>
<dbReference type="SUPFAM" id="SSF51735">
    <property type="entry name" value="NAD(P)-binding Rossmann-fold domains"/>
    <property type="match status" value="1"/>
</dbReference>
<dbReference type="PANTHER" id="PTHR21363:SF0">
    <property type="entry name" value="PREPHENATE DEHYDROGENASE [NADP(+)]"/>
    <property type="match status" value="1"/>
</dbReference>
<feature type="domain" description="Prephenate/arogenate dehydrogenase" evidence="3">
    <location>
        <begin position="27"/>
        <end position="311"/>
    </location>
</feature>
<dbReference type="PANTHER" id="PTHR21363">
    <property type="entry name" value="PREPHENATE DEHYDROGENASE"/>
    <property type="match status" value="1"/>
</dbReference>
<organism evidence="4 5">
    <name type="scientific">Gordonia desulfuricans</name>
    <dbReference type="NCBI Taxonomy" id="89051"/>
    <lineage>
        <taxon>Bacteria</taxon>
        <taxon>Bacillati</taxon>
        <taxon>Actinomycetota</taxon>
        <taxon>Actinomycetes</taxon>
        <taxon>Mycobacteriales</taxon>
        <taxon>Gordoniaceae</taxon>
        <taxon>Gordonia</taxon>
    </lineage>
</organism>
<name>A0A7K3LRS4_9ACTN</name>
<keyword evidence="2 4" id="KW-0560">Oxidoreductase</keyword>
<dbReference type="PROSITE" id="PS51176">
    <property type="entry name" value="PDH_ADH"/>
    <property type="match status" value="1"/>
</dbReference>
<dbReference type="EMBL" id="JAADZU010000047">
    <property type="protein sequence ID" value="NDK90796.1"/>
    <property type="molecule type" value="Genomic_DNA"/>
</dbReference>
<dbReference type="InterPro" id="IPR050812">
    <property type="entry name" value="Preph/Arog_dehydrog"/>
</dbReference>
<comment type="caution">
    <text evidence="4">The sequence shown here is derived from an EMBL/GenBank/DDBJ whole genome shotgun (WGS) entry which is preliminary data.</text>
</comment>
<sequence length="340" mass="35310">MVTSAELPCPGHRACGNLEGVTELPNRPVCILGLGLIGGSMMRALHDAGREVFGHNRSAATVEAATASGHDASTDLVATLRRAADSDAVIVLATPVTTIEPILAAIAEHAPGALVTDVISVKRPVAEIVHRVHPQARYVGGHPMAGTSHSGWAATDPALFTGAMWMVTTEDTTDAADWETVADIALLLGAAVVPAAADAHDRAVAAISHLPHLTAAATATVGAGESDLALRLAAGSFRDGTRVAGTAPALQRAMIEANGVAVLNVLSETIDRLIAARDELRDHGTTSVLVDDGHRARLAYESMAQSPRALIADVEIGAPGWQADMRRQAHQGRVWLGRDD</sequence>
<dbReference type="GO" id="GO:0008977">
    <property type="term" value="F:prephenate dehydrogenase (NAD+) activity"/>
    <property type="evidence" value="ECO:0007669"/>
    <property type="project" value="UniProtKB-EC"/>
</dbReference>
<dbReference type="InterPro" id="IPR008927">
    <property type="entry name" value="6-PGluconate_DH-like_C_sf"/>
</dbReference>
<evidence type="ECO:0000256" key="1">
    <source>
        <dbReference type="ARBA" id="ARBA00007964"/>
    </source>
</evidence>
<evidence type="ECO:0000313" key="4">
    <source>
        <dbReference type="EMBL" id="NDK90796.1"/>
    </source>
</evidence>
<dbReference type="GO" id="GO:0070403">
    <property type="term" value="F:NAD+ binding"/>
    <property type="evidence" value="ECO:0007669"/>
    <property type="project" value="InterPro"/>
</dbReference>
<protein>
    <submittedName>
        <fullName evidence="4">Prephenate dehydrogenase</fullName>
        <ecNumber evidence="4">1.3.1.12</ecNumber>
    </submittedName>
</protein>
<evidence type="ECO:0000256" key="2">
    <source>
        <dbReference type="ARBA" id="ARBA00023002"/>
    </source>
</evidence>
<dbReference type="InterPro" id="IPR003099">
    <property type="entry name" value="Prephen_DH"/>
</dbReference>
<dbReference type="InterPro" id="IPR046825">
    <property type="entry name" value="PDH_C"/>
</dbReference>
<dbReference type="GO" id="GO:0004665">
    <property type="term" value="F:prephenate dehydrogenase (NADP+) activity"/>
    <property type="evidence" value="ECO:0007669"/>
    <property type="project" value="InterPro"/>
</dbReference>
<dbReference type="InterPro" id="IPR036291">
    <property type="entry name" value="NAD(P)-bd_dom_sf"/>
</dbReference>
<dbReference type="EC" id="1.3.1.12" evidence="4"/>
<dbReference type="Pfam" id="PF02153">
    <property type="entry name" value="PDH_N"/>
    <property type="match status" value="1"/>
</dbReference>
<dbReference type="AlphaFoldDB" id="A0A7K3LRS4"/>
<dbReference type="SUPFAM" id="SSF48179">
    <property type="entry name" value="6-phosphogluconate dehydrogenase C-terminal domain-like"/>
    <property type="match status" value="1"/>
</dbReference>
<dbReference type="Gene3D" id="1.10.3660.10">
    <property type="entry name" value="6-phosphogluconate dehydrogenase C-terminal like domain"/>
    <property type="match status" value="1"/>
</dbReference>
<dbReference type="Proteomes" id="UP000466307">
    <property type="component" value="Unassembled WGS sequence"/>
</dbReference>
<dbReference type="InterPro" id="IPR046826">
    <property type="entry name" value="PDH_N"/>
</dbReference>
<evidence type="ECO:0000259" key="3">
    <source>
        <dbReference type="PROSITE" id="PS51176"/>
    </source>
</evidence>
<dbReference type="GO" id="GO:0006571">
    <property type="term" value="P:tyrosine biosynthetic process"/>
    <property type="evidence" value="ECO:0007669"/>
    <property type="project" value="InterPro"/>
</dbReference>
<evidence type="ECO:0000313" key="5">
    <source>
        <dbReference type="Proteomes" id="UP000466307"/>
    </source>
</evidence>
<comment type="similarity">
    <text evidence="1">Belongs to the prephenate/arogenate dehydrogenase family.</text>
</comment>
<keyword evidence="5" id="KW-1185">Reference proteome</keyword>
<gene>
    <name evidence="4" type="ORF">GYA93_14565</name>
</gene>
<dbReference type="Gene3D" id="3.40.50.720">
    <property type="entry name" value="NAD(P)-binding Rossmann-like Domain"/>
    <property type="match status" value="1"/>
</dbReference>